<keyword evidence="2 5" id="KW-0812">Transmembrane</keyword>
<accession>A0A2X0VBX2</accession>
<dbReference type="Pfam" id="PF04279">
    <property type="entry name" value="IspA"/>
    <property type="match status" value="1"/>
</dbReference>
<keyword evidence="1" id="KW-1003">Cell membrane</keyword>
<dbReference type="PANTHER" id="PTHR36917:SF1">
    <property type="entry name" value="INNER MEMBRANE-SPANNING PROTEIN YCIB"/>
    <property type="match status" value="1"/>
</dbReference>
<keyword evidence="7" id="KW-1185">Reference proteome</keyword>
<dbReference type="EMBL" id="UAPV01000001">
    <property type="protein sequence ID" value="SPT70345.1"/>
    <property type="molecule type" value="Genomic_DNA"/>
</dbReference>
<organism evidence="6 7">
    <name type="scientific">Anaerobiospirillum thomasii</name>
    <dbReference type="NCBI Taxonomy" id="179995"/>
    <lineage>
        <taxon>Bacteria</taxon>
        <taxon>Pseudomonadati</taxon>
        <taxon>Pseudomonadota</taxon>
        <taxon>Gammaproteobacteria</taxon>
        <taxon>Aeromonadales</taxon>
        <taxon>Succinivibrionaceae</taxon>
        <taxon>Anaerobiospirillum</taxon>
    </lineage>
</organism>
<evidence type="ECO:0000313" key="7">
    <source>
        <dbReference type="Proteomes" id="UP000250086"/>
    </source>
</evidence>
<feature type="transmembrane region" description="Helical" evidence="5">
    <location>
        <begin position="139"/>
        <end position="160"/>
    </location>
</feature>
<sequence length="211" mass="23898">MLSLHNSLSLVHINTMKFFIKALQIAPALVFFIAFRVYGTIIEATTALLVSVIITSSIIALCGRFTRLNALVLLAALAFCLPTILLENENIIKLKPTFINYSLATLLLVLTFVFKKNILNLFMYKNRFIDAPTLDKLAFMWAMLWYFSGSLNLFLAFGLGYTFNISQDLADEIWVTGRTFLPPVVNSSFLLFTIVFVLRQRRKNAVLNKAI</sequence>
<proteinExistence type="predicted"/>
<evidence type="ECO:0000256" key="4">
    <source>
        <dbReference type="ARBA" id="ARBA00023136"/>
    </source>
</evidence>
<evidence type="ECO:0000256" key="3">
    <source>
        <dbReference type="ARBA" id="ARBA00022989"/>
    </source>
</evidence>
<evidence type="ECO:0000313" key="6">
    <source>
        <dbReference type="EMBL" id="SPT70345.1"/>
    </source>
</evidence>
<keyword evidence="3 5" id="KW-1133">Transmembrane helix</keyword>
<keyword evidence="4 5" id="KW-0472">Membrane</keyword>
<reference evidence="6 7" key="1">
    <citation type="submission" date="2018-06" db="EMBL/GenBank/DDBJ databases">
        <authorList>
            <consortium name="Pathogen Informatics"/>
            <person name="Doyle S."/>
        </authorList>
    </citation>
    <scope>NUCLEOTIDE SEQUENCE [LARGE SCALE GENOMIC DNA]</scope>
    <source>
        <strain evidence="6 7">NCTC13093</strain>
    </source>
</reference>
<protein>
    <submittedName>
        <fullName evidence="6">Intracellular septation protein</fullName>
    </submittedName>
</protein>
<feature type="transmembrane region" description="Helical" evidence="5">
    <location>
        <begin position="41"/>
        <end position="61"/>
    </location>
</feature>
<evidence type="ECO:0000256" key="1">
    <source>
        <dbReference type="ARBA" id="ARBA00022475"/>
    </source>
</evidence>
<evidence type="ECO:0000256" key="5">
    <source>
        <dbReference type="SAM" id="Phobius"/>
    </source>
</evidence>
<feature type="transmembrane region" description="Helical" evidence="5">
    <location>
        <begin position="18"/>
        <end position="35"/>
    </location>
</feature>
<dbReference type="GO" id="GO:0005886">
    <property type="term" value="C:plasma membrane"/>
    <property type="evidence" value="ECO:0007669"/>
    <property type="project" value="TreeGrafter"/>
</dbReference>
<feature type="transmembrane region" description="Helical" evidence="5">
    <location>
        <begin position="68"/>
        <end position="86"/>
    </location>
</feature>
<feature type="transmembrane region" description="Helical" evidence="5">
    <location>
        <begin position="98"/>
        <end position="118"/>
    </location>
</feature>
<dbReference type="InterPro" id="IPR006008">
    <property type="entry name" value="YciB"/>
</dbReference>
<feature type="transmembrane region" description="Helical" evidence="5">
    <location>
        <begin position="180"/>
        <end position="198"/>
    </location>
</feature>
<name>A0A2X0VBX2_9GAMM</name>
<evidence type="ECO:0000256" key="2">
    <source>
        <dbReference type="ARBA" id="ARBA00022692"/>
    </source>
</evidence>
<dbReference type="Proteomes" id="UP000250086">
    <property type="component" value="Unassembled WGS sequence"/>
</dbReference>
<dbReference type="RefSeq" id="WP_113744431.1">
    <property type="nucleotide sequence ID" value="NZ_UAPV01000001.1"/>
</dbReference>
<dbReference type="PANTHER" id="PTHR36917">
    <property type="entry name" value="INTRACELLULAR SEPTATION PROTEIN A-RELATED"/>
    <property type="match status" value="1"/>
</dbReference>
<dbReference type="AlphaFoldDB" id="A0A2X0VBX2"/>
<gene>
    <name evidence="6" type="primary">yciB_2</name>
    <name evidence="6" type="ORF">NCTC13093_01757</name>
</gene>